<reference evidence="1" key="1">
    <citation type="submission" date="2018-06" db="EMBL/GenBank/DDBJ databases">
        <authorList>
            <person name="Zhirakovskaya E."/>
        </authorList>
    </citation>
    <scope>NUCLEOTIDE SEQUENCE</scope>
</reference>
<proteinExistence type="predicted"/>
<organism evidence="1">
    <name type="scientific">hydrothermal vent metagenome</name>
    <dbReference type="NCBI Taxonomy" id="652676"/>
    <lineage>
        <taxon>unclassified sequences</taxon>
        <taxon>metagenomes</taxon>
        <taxon>ecological metagenomes</taxon>
    </lineage>
</organism>
<dbReference type="EMBL" id="UOFC01000113">
    <property type="protein sequence ID" value="VAW46769.1"/>
    <property type="molecule type" value="Genomic_DNA"/>
</dbReference>
<name>A0A3B0WBN8_9ZZZZ</name>
<accession>A0A3B0WBN8</accession>
<sequence length="96" mass="10770">MTKFKIIVPLVLGLFTWQGIADAASISTRVRILEGKIAKQDRAIKNSLKSLTIRDDKAEKALNKVNALEQKVDKLVTGKKGGAKWLERADKRYTYP</sequence>
<protein>
    <submittedName>
        <fullName evidence="1">Uncharacterized protein</fullName>
    </submittedName>
</protein>
<dbReference type="AlphaFoldDB" id="A0A3B0WBN8"/>
<evidence type="ECO:0000313" key="1">
    <source>
        <dbReference type="EMBL" id="VAW46769.1"/>
    </source>
</evidence>
<gene>
    <name evidence="1" type="ORF">MNBD_GAMMA03-1644</name>
</gene>